<dbReference type="Gene3D" id="3.40.50.1820">
    <property type="entry name" value="alpha/beta hydrolase"/>
    <property type="match status" value="1"/>
</dbReference>
<sequence length="1285" mass="134716">MPAGSLPQMYEYAFRYEVSLERLADRRVQQGKSATALKGLLPQRLGISGDSFRIFQASANRFNRAEQTNNALLNDIVVRDGSLHPSTRVLSASIRPTVQQMLGNVDIMAANEITVLHARLGPALGAQVDKAVTDLYTGVNQIVTHIATGEGNGLSSRQPTIQPEAQSKPDLRRGYYCAPPPPCGLPYQATFRMNFSSDGSTVTATLTTTITSTDVSNGCYPVANLEFDQDGSPLGQQRMDGPLGTQTVTSTLDESVNVGSTYGLGTGVIPALSCMNDNDDSACGQLNYILSQSFHTGPPNITNSPFSGNLGESGTIYLQGYDLGGPPGNTPSVTANGTGLNLSVLGASSYLASTSDPSASTQNVSYALDPSATPGADTFTLTSVWGTSNTATFTVNCSQPNITGVDPSVWQAGVQQIVQVHGSNFCPTSTGLVTLSSGTTLSVPVQWINSSNLTITVNPDPSLASQNGALSISNPTSSGPLTANWPISIANAATSASLSFVDPYLVFTVTSSNTTVDHAEVISSVANGNDVSATGVIADGVSTFIAVYETSVASDVTLKATGNLLLGDYSEDFLTASQPGQLYQTSATLTIPAGSLYVYNGKYYALALVKAPLGAHLADLSGNPVQQIIGTQQTTQAGGATSASHTITLYQKPILLVHGLWGGLSTFADMKIYLQAHMTNMVANTIVPICYSRFIAYNTPTDPYSSFANDPYTGDPLGDCEVASNTAITTALNNINAQLDQVNIVRGQVDYVGHSMGGLAARYYASLSKFNNYSNMNQGAFHTVVTLDTPETGSGLADVLIQNATGSLNPNAPLGATDTWRVVCQTKNLQDCFGNIGNPILWPGAALNSGAVASISTVAQNGSQIAATSDFPQTVTHRAATAIYDSTINPPSLLRDFVQSMLTAVTGSTAPVSSYLGSTNLGDDGVVTYESQDWPYTQSSPGHSFSNYAHSEFLSALSAYLVYIGYAGDSDANILHAPPINQSIYCTLTTSGTQSCGQGAQPMFHIQPTLGGTVTSSFTEAALAPSLQESKPSAIADPLQPGLARHTTRLDNSRLRVAAPVAAVHLGEPADLSLSLNEVGVQRVQTVQCHLGPTEANCNNRPGKTVQIVPVLSHPDGSNYITFTPLVAGRVGLVVTAEFADGVVSEQTANFNVDYSARAPKKLIVTLSGSSGRADKVVPLSLDEINQRVIRRLVPSAQYASHPEPLYLEPGEVKFTVRTSGGGEVVRIDSHTGTITPVALGHALVTMHFAGATTSVCVVVVPTSLDTPRKTNCAELMQTGEETGH</sequence>
<proteinExistence type="predicted"/>
<dbReference type="EMBL" id="FZOU01000002">
    <property type="protein sequence ID" value="SNS72277.1"/>
    <property type="molecule type" value="Genomic_DNA"/>
</dbReference>
<dbReference type="Proteomes" id="UP000198356">
    <property type="component" value="Unassembled WGS sequence"/>
</dbReference>
<protein>
    <submittedName>
        <fullName evidence="1">Uncharacterized protein</fullName>
    </submittedName>
</protein>
<dbReference type="SUPFAM" id="SSF53474">
    <property type="entry name" value="alpha/beta-Hydrolases"/>
    <property type="match status" value="1"/>
</dbReference>
<organism evidence="1 2">
    <name type="scientific">Granulicella rosea</name>
    <dbReference type="NCBI Taxonomy" id="474952"/>
    <lineage>
        <taxon>Bacteria</taxon>
        <taxon>Pseudomonadati</taxon>
        <taxon>Acidobacteriota</taxon>
        <taxon>Terriglobia</taxon>
        <taxon>Terriglobales</taxon>
        <taxon>Acidobacteriaceae</taxon>
        <taxon>Granulicella</taxon>
    </lineage>
</organism>
<evidence type="ECO:0000313" key="1">
    <source>
        <dbReference type="EMBL" id="SNS72277.1"/>
    </source>
</evidence>
<gene>
    <name evidence="1" type="ORF">SAMN05421770_10269</name>
</gene>
<evidence type="ECO:0000313" key="2">
    <source>
        <dbReference type="Proteomes" id="UP000198356"/>
    </source>
</evidence>
<dbReference type="InterPro" id="IPR029058">
    <property type="entry name" value="AB_hydrolase_fold"/>
</dbReference>
<accession>A0A239GT20</accession>
<keyword evidence="2" id="KW-1185">Reference proteome</keyword>
<reference evidence="1 2" key="1">
    <citation type="submission" date="2017-06" db="EMBL/GenBank/DDBJ databases">
        <authorList>
            <person name="Kim H.J."/>
            <person name="Triplett B.A."/>
        </authorList>
    </citation>
    <scope>NUCLEOTIDE SEQUENCE [LARGE SCALE GENOMIC DNA]</scope>
    <source>
        <strain evidence="1 2">DSM 18704</strain>
    </source>
</reference>
<name>A0A239GT20_9BACT</name>